<keyword evidence="2" id="KW-0238">DNA-binding</keyword>
<evidence type="ECO:0000256" key="3">
    <source>
        <dbReference type="ARBA" id="ARBA00023163"/>
    </source>
</evidence>
<dbReference type="PANTHER" id="PTHR43280">
    <property type="entry name" value="ARAC-FAMILY TRANSCRIPTIONAL REGULATOR"/>
    <property type="match status" value="1"/>
</dbReference>
<dbReference type="RefSeq" id="WP_245594881.1">
    <property type="nucleotide sequence ID" value="NZ_JBHLZF010000002.1"/>
</dbReference>
<dbReference type="Gene3D" id="1.10.10.60">
    <property type="entry name" value="Homeodomain-like"/>
    <property type="match status" value="1"/>
</dbReference>
<dbReference type="Pfam" id="PF12833">
    <property type="entry name" value="HTH_18"/>
    <property type="match status" value="1"/>
</dbReference>
<gene>
    <name evidence="5" type="ORF">ACFFK8_10435</name>
</gene>
<evidence type="ECO:0000313" key="5">
    <source>
        <dbReference type="EMBL" id="MFB9898192.1"/>
    </source>
</evidence>
<keyword evidence="3" id="KW-0804">Transcription</keyword>
<dbReference type="PANTHER" id="PTHR43280:SF32">
    <property type="entry name" value="TRANSCRIPTIONAL REGULATORY PROTEIN"/>
    <property type="match status" value="1"/>
</dbReference>
<comment type="caution">
    <text evidence="5">The sequence shown here is derived from an EMBL/GenBank/DDBJ whole genome shotgun (WGS) entry which is preliminary data.</text>
</comment>
<proteinExistence type="predicted"/>
<evidence type="ECO:0000256" key="1">
    <source>
        <dbReference type="ARBA" id="ARBA00023015"/>
    </source>
</evidence>
<evidence type="ECO:0000259" key="4">
    <source>
        <dbReference type="PROSITE" id="PS01124"/>
    </source>
</evidence>
<feature type="domain" description="HTH araC/xylS-type" evidence="4">
    <location>
        <begin position="134"/>
        <end position="233"/>
    </location>
</feature>
<dbReference type="PROSITE" id="PS01124">
    <property type="entry name" value="HTH_ARAC_FAMILY_2"/>
    <property type="match status" value="1"/>
</dbReference>
<dbReference type="InterPro" id="IPR009057">
    <property type="entry name" value="Homeodomain-like_sf"/>
</dbReference>
<dbReference type="InterPro" id="IPR018060">
    <property type="entry name" value="HTH_AraC"/>
</dbReference>
<dbReference type="SUPFAM" id="SSF46689">
    <property type="entry name" value="Homeodomain-like"/>
    <property type="match status" value="1"/>
</dbReference>
<reference evidence="5 6" key="1">
    <citation type="submission" date="2024-09" db="EMBL/GenBank/DDBJ databases">
        <authorList>
            <person name="Sun Q."/>
            <person name="Mori K."/>
        </authorList>
    </citation>
    <scope>NUCLEOTIDE SEQUENCE [LARGE SCALE GENOMIC DNA]</scope>
    <source>
        <strain evidence="5 6">ATCC 51272</strain>
    </source>
</reference>
<name>A0ABV5ZLE2_9BACT</name>
<protein>
    <submittedName>
        <fullName evidence="5">Helix-turn-helix domain-containing protein</fullName>
    </submittedName>
</protein>
<keyword evidence="6" id="KW-1185">Reference proteome</keyword>
<sequence>MFNDKCFHFCAGDILILTLPDQLKNLGASPNLKVEYFAAPYKFLNNQLPSNSFAIGGGISLYADPVVHATTHEAQLFLADIRLLSDRMKEAGSHLFFQEMIGSICRLMMYDLFAIHARRNQALHSTDRRSHVVKELISLLAAGRCRTERTVEYYARELNVSPKYLSKVVKRTTGTNVFSFIDRYTVPILKDYLNDSRLSLTQIADAMNFSSLSYFSRYCTKHLGISPSEYRASLQPQGRRAEKADGLGKNSRGHTLCMPLVWNCADGRKIDKRDLFLPLQRYEKRMITSMPRLPENLPVSRFLPVRMEDSNKNGKFTA</sequence>
<dbReference type="Proteomes" id="UP001589688">
    <property type="component" value="Unassembled WGS sequence"/>
</dbReference>
<evidence type="ECO:0000313" key="6">
    <source>
        <dbReference type="Proteomes" id="UP001589688"/>
    </source>
</evidence>
<accession>A0ABV5ZLE2</accession>
<dbReference type="SMART" id="SM00342">
    <property type="entry name" value="HTH_ARAC"/>
    <property type="match status" value="1"/>
</dbReference>
<keyword evidence="1" id="KW-0805">Transcription regulation</keyword>
<dbReference type="EMBL" id="JBHLZF010000002">
    <property type="protein sequence ID" value="MFB9898192.1"/>
    <property type="molecule type" value="Genomic_DNA"/>
</dbReference>
<organism evidence="5 6">
    <name type="scientific">Hallella seregens ATCC 51272</name>
    <dbReference type="NCBI Taxonomy" id="1336250"/>
    <lineage>
        <taxon>Bacteria</taxon>
        <taxon>Pseudomonadati</taxon>
        <taxon>Bacteroidota</taxon>
        <taxon>Bacteroidia</taxon>
        <taxon>Bacteroidales</taxon>
        <taxon>Prevotellaceae</taxon>
        <taxon>Hallella</taxon>
    </lineage>
</organism>
<evidence type="ECO:0000256" key="2">
    <source>
        <dbReference type="ARBA" id="ARBA00023125"/>
    </source>
</evidence>